<feature type="transmembrane region" description="Helical" evidence="2">
    <location>
        <begin position="28"/>
        <end position="47"/>
    </location>
</feature>
<dbReference type="RefSeq" id="WP_181353684.1">
    <property type="nucleotide sequence ID" value="NZ_JABJWZ010000031.1"/>
</dbReference>
<organism evidence="3 4">
    <name type="scientific">Streptomyces alkaliterrae</name>
    <dbReference type="NCBI Taxonomy" id="2213162"/>
    <lineage>
        <taxon>Bacteria</taxon>
        <taxon>Bacillati</taxon>
        <taxon>Actinomycetota</taxon>
        <taxon>Actinomycetes</taxon>
        <taxon>Kitasatosporales</taxon>
        <taxon>Streptomycetaceae</taxon>
        <taxon>Streptomyces</taxon>
    </lineage>
</organism>
<evidence type="ECO:0000256" key="1">
    <source>
        <dbReference type="SAM" id="MobiDB-lite"/>
    </source>
</evidence>
<proteinExistence type="predicted"/>
<dbReference type="AlphaFoldDB" id="A0A7W3WIC1"/>
<keyword evidence="2" id="KW-1133">Transmembrane helix</keyword>
<keyword evidence="2" id="KW-0472">Membrane</keyword>
<evidence type="ECO:0000313" key="3">
    <source>
        <dbReference type="EMBL" id="MBB1252891.1"/>
    </source>
</evidence>
<sequence length="99" mass="11013">MTLALSITGISLLLVAFAAHLAHRIPDRTYYGIAALACLLMLAASVADRRHVSAGIDSATTALFVWLWWTRGGGDRTRRRLRDAARRWTPRRRTATTHA</sequence>
<comment type="caution">
    <text evidence="3">The sequence shown here is derived from an EMBL/GenBank/DDBJ whole genome shotgun (WGS) entry which is preliminary data.</text>
</comment>
<feature type="compositionally biased region" description="Basic residues" evidence="1">
    <location>
        <begin position="88"/>
        <end position="99"/>
    </location>
</feature>
<evidence type="ECO:0000256" key="2">
    <source>
        <dbReference type="SAM" id="Phobius"/>
    </source>
</evidence>
<evidence type="ECO:0000313" key="4">
    <source>
        <dbReference type="Proteomes" id="UP000525686"/>
    </source>
</evidence>
<reference evidence="4" key="1">
    <citation type="submission" date="2020-05" db="EMBL/GenBank/DDBJ databases">
        <title>Classification of alakaliphilic streptomycetes isolated from an alkaline soil next to Lonar Crater, India and a proposal for the recognition of Streptomyces alkaliterrae sp. nov.</title>
        <authorList>
            <person name="Golinska P."/>
        </authorList>
    </citation>
    <scope>NUCLEOTIDE SEQUENCE [LARGE SCALE GENOMIC DNA]</scope>
    <source>
        <strain evidence="4">OF3</strain>
    </source>
</reference>
<dbReference type="EMBL" id="JABJWZ010000031">
    <property type="protein sequence ID" value="MBB1252891.1"/>
    <property type="molecule type" value="Genomic_DNA"/>
</dbReference>
<keyword evidence="2" id="KW-0812">Transmembrane</keyword>
<feature type="region of interest" description="Disordered" evidence="1">
    <location>
        <begin position="80"/>
        <end position="99"/>
    </location>
</feature>
<protein>
    <recommendedName>
        <fullName evidence="5">DUF1295 domain-containing protein</fullName>
    </recommendedName>
</protein>
<evidence type="ECO:0008006" key="5">
    <source>
        <dbReference type="Google" id="ProtNLM"/>
    </source>
</evidence>
<accession>A0A7W3WIC1</accession>
<name>A0A7W3WIC1_9ACTN</name>
<dbReference type="Proteomes" id="UP000525686">
    <property type="component" value="Unassembled WGS sequence"/>
</dbReference>
<gene>
    <name evidence="3" type="ORF">H3146_05855</name>
</gene>